<sequence>MYKRRAISRYICFIFLLSFFFFLLPANIKAAVIIDNDNFLQDIATDSMRVGNAFIEPMYTIPSTDGSYIVNYVGSSYSAFLLTYERAAVKLDLSDITGTIQSASLELYIVEVNGNPVVNVIPTSDSTWNEYDTSTSFPAFDPEEAIYSNFPITAAHVNSPISFDVTSDIQARVDNGDDKAVYVLTGREGTFDDDFAFVCNQHPDASKWAKLVIEYVPAAAAPIVTGTAYINDTTPTWNWSSGGNGNGIFRYRLDNSDLSIGAIETVDTSYTSEIPLMDGSHTLYVQESNGAGHWSPSGTYTITVDTISPNAPLGSASILTNDPTPTWNWTSGGGGNGNYRYKLDNSDLSAGASLTTSTSFTPVSPLADGSHILYVQERDDAGNWSSSRSYEIVIDTTPPNMPIVTGTTPVTTGTPTWTWSSGGEGIGDYRYKLDDNDLSTFSTLTSGNSYTPGSSLPDGEHVLYVQEKDEAGNWSLSGSFSITIDTMKPNVEIDTPGLLEPRIAKESPIPVTITFNEPVTGFTGSDILINNGTILAGSFSGSDSTYTVNITPSGQGVVTIDVPAGVAQDAAGNSNNAAAQITINYDNVPPTDGTISINGGAPNTTDTLVTLTLSATDAVQMIISEDVTFTDASYQPYATSVNFELSNGDGEKTVYVKFKDAAGNETEAISSTIILDATIPIVFFSSSEQNPTSKSPFSVAIIFSENVTGFTENDIVVGNGTISSLLGFGSVYTVNVTPAADGDVTLDMANGAVQDIVGNDNMAPLQFRITYDSLPPTGGTVSINGGATYANSSTATLTLSATDADYMIISENSDFSGASYEAYATNKSLELSAGSGNKTVYVKFKDEAGNQSEVISDSIILDMDRPTIEIVTTGPNPTNSNSIPITITFSEPVTDFSISKIVTTGDISDFSGDGTVYTFILSPNIAGIVDITFTITIVADTVHDQVGNGNSLTEYSINYDTEAPTLGIVQINSGDSYTNSREVILSFFASGATVMMISEDENFDGASYEAYHTNKNFTLSSGDGNKRVYVKYKDATGNETTYDIHDDIILETSQPSVTILLDGTFEGKESTNESSIDFRIEFSETVSGFDLNDITIVNGSVSSWFGDGQVYSVSILPLAQGTVTVSMDSGRVQDAAGNNNTAAQPISINYDSIRPSVTVFGTSPNPTGDTPIQININFTEPVTGFTAGDITVTNGTMSNFSGSGANFTVDVTPATDGEVSVAIPEGMVTDSTGNTNTGSNLWVTTYVAPLTVTYNYNYDSEGVYTTLANVPYGSAITKPLTNPTRTGYRFEGWYKEAECINPWNFASDKVTSDSNIYANWVAKNQVSITEDIQEYLYDGVKKSFVISGMPDDNFIITYNQGSSNVDPVSPGSYNVVISRAEDDTYVAYNKSITGGLVIIPSPITIAAITGVEVPRIGRTPVIAITETAQYTGMVTWSPVVTSFASNTVYTATITLTPKTGYTLSGITENFFTVAGATTTNEANSGIVTAVFPNTGTSQSEGGGGGAGTASTTPNTPTYNANVKTDSGQTSLLPASVDNKTGRVSVNIDTSNSLLSNGESVTINMPSISGVNSYTLGIPVPSLSTSKRQRSIILHSDAGSINIPSNMLAGIKNLSNSADTKGTKAEITISQSDKTNLPKKVKDAIGDKPVIQLSLSIDGKLVEWNNPNAPIAVSIPYKPSGEELANYENIVVWYIDSNNKVVAVPNGRYDPATGTVKFFVTHFSDYAVAYVDKNFNDLNDVKWVEKAIDVLVAKGIMDETGDGTFSPAKKITRADYIVWLVRTLNLTATLDDNFDDVKPNASYYEAVGIARKLNIILDDRDNLFHPKDKISRQDMMVLTTRALMISQGLKITKDNTVLDKFKDKEDIADYARSSLASLVKNGLTVSSSNKLKPNENATRAEAAALLYSIYNKYTNVPTAAVDDTAVEAPYPITAPGNLKAVSTGKNSVKLTWDTVAGATKYVIYQATSKNGTYKKLAETTSTSYTSKKLTTNKKYYYKVRAYRLIDKKKVYGDYSSVVSAKPTQP</sequence>
<dbReference type="InterPro" id="IPR013378">
    <property type="entry name" value="InlB-like_B-rpt"/>
</dbReference>
<feature type="domain" description="SLH" evidence="5">
    <location>
        <begin position="1794"/>
        <end position="1852"/>
    </location>
</feature>
<dbReference type="Pfam" id="PF19077">
    <property type="entry name" value="Big_13"/>
    <property type="match status" value="1"/>
</dbReference>
<dbReference type="Gene3D" id="2.60.40.10">
    <property type="entry name" value="Immunoglobulins"/>
    <property type="match status" value="4"/>
</dbReference>
<dbReference type="InterPro" id="IPR044016">
    <property type="entry name" value="Big_13"/>
</dbReference>
<evidence type="ECO:0000256" key="3">
    <source>
        <dbReference type="SAM" id="MobiDB-lite"/>
    </source>
</evidence>
<dbReference type="PROSITE" id="PS51272">
    <property type="entry name" value="SLH"/>
    <property type="match status" value="3"/>
</dbReference>
<dbReference type="NCBIfam" id="TIGR02543">
    <property type="entry name" value="List_Bact_rpt"/>
    <property type="match status" value="1"/>
</dbReference>
<dbReference type="RefSeq" id="WP_228352163.1">
    <property type="nucleotide sequence ID" value="NZ_JACEGA010000001.1"/>
</dbReference>
<name>A0A839K141_9FIRM</name>
<feature type="domain" description="Fibronectin type-III" evidence="4">
    <location>
        <begin position="1933"/>
        <end position="2024"/>
    </location>
</feature>
<dbReference type="GO" id="GO:0030313">
    <property type="term" value="C:cell envelope"/>
    <property type="evidence" value="ECO:0007669"/>
    <property type="project" value="UniProtKB-SubCell"/>
</dbReference>
<dbReference type="InterPro" id="IPR042229">
    <property type="entry name" value="Listeria/Bacterioides_rpt_sf"/>
</dbReference>
<dbReference type="InterPro" id="IPR001119">
    <property type="entry name" value="SLH_dom"/>
</dbReference>
<evidence type="ECO:0000256" key="1">
    <source>
        <dbReference type="ARBA" id="ARBA00004196"/>
    </source>
</evidence>
<dbReference type="InterPro" id="IPR013783">
    <property type="entry name" value="Ig-like_fold"/>
</dbReference>
<feature type="domain" description="SLH" evidence="5">
    <location>
        <begin position="1730"/>
        <end position="1793"/>
    </location>
</feature>
<feature type="region of interest" description="Disordered" evidence="3">
    <location>
        <begin position="1494"/>
        <end position="1515"/>
    </location>
</feature>
<proteinExistence type="predicted"/>
<dbReference type="InterPro" id="IPR036116">
    <property type="entry name" value="FN3_sf"/>
</dbReference>
<dbReference type="SMART" id="SM00060">
    <property type="entry name" value="FN3"/>
    <property type="match status" value="1"/>
</dbReference>
<dbReference type="Pfam" id="PF00041">
    <property type="entry name" value="fn3"/>
    <property type="match status" value="1"/>
</dbReference>
<evidence type="ECO:0000259" key="5">
    <source>
        <dbReference type="PROSITE" id="PS51272"/>
    </source>
</evidence>
<keyword evidence="7" id="KW-1185">Reference proteome</keyword>
<dbReference type="Pfam" id="PF19078">
    <property type="entry name" value="Big_12"/>
    <property type="match status" value="5"/>
</dbReference>
<comment type="subcellular location">
    <subcellularLocation>
        <location evidence="1">Cell envelope</location>
    </subcellularLocation>
</comment>
<gene>
    <name evidence="6" type="ORF">H0486_06075</name>
</gene>
<evidence type="ECO:0000313" key="7">
    <source>
        <dbReference type="Proteomes" id="UP000574276"/>
    </source>
</evidence>
<dbReference type="PROSITE" id="PS50853">
    <property type="entry name" value="FN3"/>
    <property type="match status" value="1"/>
</dbReference>
<dbReference type="InterPro" id="IPR003961">
    <property type="entry name" value="FN3_dom"/>
</dbReference>
<dbReference type="Pfam" id="PF00395">
    <property type="entry name" value="SLH"/>
    <property type="match status" value="3"/>
</dbReference>
<dbReference type="Gene3D" id="2.60.40.4270">
    <property type="entry name" value="Listeria-Bacteroides repeat domain"/>
    <property type="match status" value="1"/>
</dbReference>
<dbReference type="Proteomes" id="UP000574276">
    <property type="component" value="Unassembled WGS sequence"/>
</dbReference>
<dbReference type="EMBL" id="JACEGA010000001">
    <property type="protein sequence ID" value="MBB2182441.1"/>
    <property type="molecule type" value="Genomic_DNA"/>
</dbReference>
<dbReference type="PANTHER" id="PTHR34677:SF3">
    <property type="entry name" value="BACTERIAL IG-LIKE DOMAIN-CONTAINING PROTEIN"/>
    <property type="match status" value="1"/>
</dbReference>
<keyword evidence="2" id="KW-0677">Repeat</keyword>
<evidence type="ECO:0000259" key="4">
    <source>
        <dbReference type="PROSITE" id="PS50853"/>
    </source>
</evidence>
<evidence type="ECO:0000313" key="6">
    <source>
        <dbReference type="EMBL" id="MBB2182441.1"/>
    </source>
</evidence>
<dbReference type="SUPFAM" id="SSF49265">
    <property type="entry name" value="Fibronectin type III"/>
    <property type="match status" value="1"/>
</dbReference>
<dbReference type="CDD" id="cd00063">
    <property type="entry name" value="FN3"/>
    <property type="match status" value="1"/>
</dbReference>
<feature type="domain" description="SLH" evidence="5">
    <location>
        <begin position="1857"/>
        <end position="1919"/>
    </location>
</feature>
<protein>
    <submittedName>
        <fullName evidence="6">S-layer homology domain-containing protein</fullName>
    </submittedName>
</protein>
<evidence type="ECO:0000256" key="2">
    <source>
        <dbReference type="ARBA" id="ARBA00022737"/>
    </source>
</evidence>
<comment type="caution">
    <text evidence="6">The sequence shown here is derived from an EMBL/GenBank/DDBJ whole genome shotgun (WGS) entry which is preliminary data.</text>
</comment>
<dbReference type="PANTHER" id="PTHR34677">
    <property type="match status" value="1"/>
</dbReference>
<dbReference type="InterPro" id="IPR044048">
    <property type="entry name" value="Big_12"/>
</dbReference>
<reference evidence="6 7" key="1">
    <citation type="submission" date="2020-07" db="EMBL/GenBank/DDBJ databases">
        <title>Characterization and genome sequencing of isolate MD1, a novel member within the family Lachnospiraceae.</title>
        <authorList>
            <person name="Rettenmaier R."/>
            <person name="Di Bello L."/>
            <person name="Zinser C."/>
            <person name="Scheitz K."/>
            <person name="Liebl W."/>
            <person name="Zverlov V."/>
        </authorList>
    </citation>
    <scope>NUCLEOTIDE SEQUENCE [LARGE SCALE GENOMIC DNA]</scope>
    <source>
        <strain evidence="6 7">MD1</strain>
    </source>
</reference>
<organism evidence="6 7">
    <name type="scientific">Variimorphobacter saccharofermentans</name>
    <dbReference type="NCBI Taxonomy" id="2755051"/>
    <lineage>
        <taxon>Bacteria</taxon>
        <taxon>Bacillati</taxon>
        <taxon>Bacillota</taxon>
        <taxon>Clostridia</taxon>
        <taxon>Lachnospirales</taxon>
        <taxon>Lachnospiraceae</taxon>
        <taxon>Variimorphobacter</taxon>
    </lineage>
</organism>
<accession>A0A839K141</accession>
<dbReference type="Pfam" id="PF09479">
    <property type="entry name" value="Flg_new"/>
    <property type="match status" value="1"/>
</dbReference>